<dbReference type="InterPro" id="IPR033671">
    <property type="entry name" value="TrmH"/>
</dbReference>
<dbReference type="GO" id="GO:0002938">
    <property type="term" value="P:tRNA guanine ribose methylation"/>
    <property type="evidence" value="ECO:0007669"/>
    <property type="project" value="TreeGrafter"/>
</dbReference>
<organism evidence="8 9">
    <name type="scientific">Rhodosorus marinus</name>
    <dbReference type="NCBI Taxonomy" id="101924"/>
    <lineage>
        <taxon>Eukaryota</taxon>
        <taxon>Rhodophyta</taxon>
        <taxon>Stylonematophyceae</taxon>
        <taxon>Stylonematales</taxon>
        <taxon>Stylonemataceae</taxon>
        <taxon>Rhodosorus</taxon>
    </lineage>
</organism>
<evidence type="ECO:0000313" key="8">
    <source>
        <dbReference type="EMBL" id="KAJ8904018.1"/>
    </source>
</evidence>
<dbReference type="PANTHER" id="PTHR43453">
    <property type="entry name" value="RRNA METHYLASE-LIKE"/>
    <property type="match status" value="1"/>
</dbReference>
<gene>
    <name evidence="8" type="ORF">NDN08_000548</name>
</gene>
<keyword evidence="4" id="KW-0949">S-adenosyl-L-methionine</keyword>
<comment type="caution">
    <text evidence="8">The sequence shown here is derived from an EMBL/GenBank/DDBJ whole genome shotgun (WGS) entry which is preliminary data.</text>
</comment>
<dbReference type="PANTHER" id="PTHR43453:SF1">
    <property type="entry name" value="TRNA_RRNA METHYLTRANSFERASE SPOU TYPE DOMAIN-CONTAINING PROTEIN"/>
    <property type="match status" value="1"/>
</dbReference>
<keyword evidence="6" id="KW-0694">RNA-binding</keyword>
<dbReference type="CDD" id="cd18092">
    <property type="entry name" value="SpoU-like_TrmH"/>
    <property type="match status" value="1"/>
</dbReference>
<dbReference type="SUPFAM" id="SSF75217">
    <property type="entry name" value="alpha/beta knot"/>
    <property type="match status" value="1"/>
</dbReference>
<evidence type="ECO:0000313" key="9">
    <source>
        <dbReference type="Proteomes" id="UP001157974"/>
    </source>
</evidence>
<proteinExistence type="inferred from homology"/>
<dbReference type="InterPro" id="IPR029028">
    <property type="entry name" value="Alpha/beta_knot_MTases"/>
</dbReference>
<keyword evidence="1" id="KW-0820">tRNA-binding</keyword>
<dbReference type="EMBL" id="JAMWBK010000006">
    <property type="protein sequence ID" value="KAJ8904018.1"/>
    <property type="molecule type" value="Genomic_DNA"/>
</dbReference>
<keyword evidence="9" id="KW-1185">Reference proteome</keyword>
<name>A0AAV8UR21_9RHOD</name>
<dbReference type="AlphaFoldDB" id="A0AAV8UR21"/>
<dbReference type="Pfam" id="PF00588">
    <property type="entry name" value="SpoU_methylase"/>
    <property type="match status" value="1"/>
</dbReference>
<dbReference type="HAMAP" id="MF_02060">
    <property type="entry name" value="tRNA_methyltr_TrmH"/>
    <property type="match status" value="1"/>
</dbReference>
<evidence type="ECO:0000256" key="1">
    <source>
        <dbReference type="ARBA" id="ARBA00022555"/>
    </source>
</evidence>
<accession>A0AAV8UR21</accession>
<dbReference type="GO" id="GO:0008173">
    <property type="term" value="F:RNA methyltransferase activity"/>
    <property type="evidence" value="ECO:0007669"/>
    <property type="project" value="InterPro"/>
</dbReference>
<evidence type="ECO:0000259" key="7">
    <source>
        <dbReference type="Pfam" id="PF00588"/>
    </source>
</evidence>
<dbReference type="InterPro" id="IPR001537">
    <property type="entry name" value="SpoU_MeTrfase"/>
</dbReference>
<protein>
    <recommendedName>
        <fullName evidence="7">tRNA/rRNA methyltransferase SpoU type domain-containing protein</fullName>
    </recommendedName>
</protein>
<keyword evidence="2" id="KW-0489">Methyltransferase</keyword>
<sequence>MNLQGSRILGFLLPGAGARHRSPARFRRWLCTRAENFQPTEEVLDHAVRHRTRHMAVVLDQVSNLRNLGSVCRSCDANGVQDLHIIPKRSAGQSEEEALDRSNKKWASQDFNKISRGVDAYLSVHRHLNAEECAQELRDLGYKIYASSLHHEAVDLDQVPLGEPLALVFGNERTGVSDEFLSLADGYFRIPMMGLVESFNIAVAAAVSMDSVISRARVQLPAESFYLSSHEQNVLLQKWTDPHTLGHQRKVVQLLRPQLTSFGLTEEKQMASQGLFMRNNANNSSSLDLKQLMLLNQGPGVNLNRKFHRAKFGIIHDRDLGRSQLTFLKTLVGPSTLLTSRTTGLPVDVLKPGFERVVNFIIDQFSMRESNADDILDDRLEETRQAVTEGFKTVAEFVYGRELETDHIEEKMEEVLSKAVFSDILRVFCSVIGIALDDLRTILGSMPQSENPTPFASIFDEILQRFGKEIDGKGPNLMSELFNGPAFQFERRSQLSDQQLVQLEVLLRFHHDAFIAYEILSQRNLKDFKLSDETKMRITCSRTMPYECMIVNAFQETLPEDQCTDEQGQVQRSGLANALFEILTELSELKISTRRRR</sequence>
<evidence type="ECO:0000256" key="5">
    <source>
        <dbReference type="ARBA" id="ARBA00022694"/>
    </source>
</evidence>
<evidence type="ECO:0000256" key="6">
    <source>
        <dbReference type="ARBA" id="ARBA00022884"/>
    </source>
</evidence>
<keyword evidence="3" id="KW-0808">Transferase</keyword>
<evidence type="ECO:0000256" key="2">
    <source>
        <dbReference type="ARBA" id="ARBA00022603"/>
    </source>
</evidence>
<dbReference type="GO" id="GO:0000049">
    <property type="term" value="F:tRNA binding"/>
    <property type="evidence" value="ECO:0007669"/>
    <property type="project" value="UniProtKB-KW"/>
</dbReference>
<evidence type="ECO:0000256" key="4">
    <source>
        <dbReference type="ARBA" id="ARBA00022691"/>
    </source>
</evidence>
<evidence type="ECO:0000256" key="3">
    <source>
        <dbReference type="ARBA" id="ARBA00022679"/>
    </source>
</evidence>
<dbReference type="Proteomes" id="UP001157974">
    <property type="component" value="Unassembled WGS sequence"/>
</dbReference>
<feature type="domain" description="tRNA/rRNA methyltransferase SpoU type" evidence="7">
    <location>
        <begin position="55"/>
        <end position="209"/>
    </location>
</feature>
<keyword evidence="5" id="KW-0819">tRNA processing</keyword>
<reference evidence="8 9" key="1">
    <citation type="journal article" date="2023" name="Nat. Commun.">
        <title>Origin of minicircular mitochondrial genomes in red algae.</title>
        <authorList>
            <person name="Lee Y."/>
            <person name="Cho C.H."/>
            <person name="Lee Y.M."/>
            <person name="Park S.I."/>
            <person name="Yang J.H."/>
            <person name="West J.A."/>
            <person name="Bhattacharya D."/>
            <person name="Yoon H.S."/>
        </authorList>
    </citation>
    <scope>NUCLEOTIDE SEQUENCE [LARGE SCALE GENOMIC DNA]</scope>
    <source>
        <strain evidence="8 9">CCMP1338</strain>
        <tissue evidence="8">Whole cell</tissue>
    </source>
</reference>
<dbReference type="InterPro" id="IPR029026">
    <property type="entry name" value="tRNA_m1G_MTases_N"/>
</dbReference>
<dbReference type="Gene3D" id="3.40.1280.10">
    <property type="match status" value="1"/>
</dbReference>